<dbReference type="AlphaFoldDB" id="A0A5J9SI83"/>
<dbReference type="Proteomes" id="UP000324897">
    <property type="component" value="Unassembled WGS sequence"/>
</dbReference>
<protein>
    <submittedName>
        <fullName evidence="1">Uncharacterized protein</fullName>
    </submittedName>
</protein>
<gene>
    <name evidence="1" type="ORF">EJB05_55866</name>
</gene>
<sequence length="132" mass="15253">MQKPLLELFMEHGLSAWLSFPREAINYECLKVHISRPLRGRSCGSTPRRRPPDGGELMEHGLSPWLFPREATNYEHLTLRAAVRRHGDGRLTEVEGFKTKVFVWVRVTTVEADAAKLHFTAWTIKRSRTREA</sequence>
<dbReference type="EMBL" id="RWGY01000804">
    <property type="protein sequence ID" value="TVT98819.1"/>
    <property type="molecule type" value="Genomic_DNA"/>
</dbReference>
<organism evidence="1 2">
    <name type="scientific">Eragrostis curvula</name>
    <name type="common">weeping love grass</name>
    <dbReference type="NCBI Taxonomy" id="38414"/>
    <lineage>
        <taxon>Eukaryota</taxon>
        <taxon>Viridiplantae</taxon>
        <taxon>Streptophyta</taxon>
        <taxon>Embryophyta</taxon>
        <taxon>Tracheophyta</taxon>
        <taxon>Spermatophyta</taxon>
        <taxon>Magnoliopsida</taxon>
        <taxon>Liliopsida</taxon>
        <taxon>Poales</taxon>
        <taxon>Poaceae</taxon>
        <taxon>PACMAD clade</taxon>
        <taxon>Chloridoideae</taxon>
        <taxon>Eragrostideae</taxon>
        <taxon>Eragrostidinae</taxon>
        <taxon>Eragrostis</taxon>
    </lineage>
</organism>
<dbReference type="Gramene" id="TVT98819">
    <property type="protein sequence ID" value="TVT98819"/>
    <property type="gene ID" value="EJB05_55866"/>
</dbReference>
<evidence type="ECO:0000313" key="2">
    <source>
        <dbReference type="Proteomes" id="UP000324897"/>
    </source>
</evidence>
<dbReference type="InterPro" id="IPR036758">
    <property type="entry name" value="At5g01610-like"/>
</dbReference>
<dbReference type="SUPFAM" id="SSF141562">
    <property type="entry name" value="At5g01610-like"/>
    <property type="match status" value="1"/>
</dbReference>
<reference evidence="1 2" key="1">
    <citation type="journal article" date="2019" name="Sci. Rep.">
        <title>A high-quality genome of Eragrostis curvula grass provides insights into Poaceae evolution and supports new strategies to enhance forage quality.</title>
        <authorList>
            <person name="Carballo J."/>
            <person name="Santos B.A.C.M."/>
            <person name="Zappacosta D."/>
            <person name="Garbus I."/>
            <person name="Selva J.P."/>
            <person name="Gallo C.A."/>
            <person name="Diaz A."/>
            <person name="Albertini E."/>
            <person name="Caccamo M."/>
            <person name="Echenique V."/>
        </authorList>
    </citation>
    <scope>NUCLEOTIDE SEQUENCE [LARGE SCALE GENOMIC DNA]</scope>
    <source>
        <strain evidence="2">cv. Victoria</strain>
        <tissue evidence="1">Leaf</tissue>
    </source>
</reference>
<comment type="caution">
    <text evidence="1">The sequence shown here is derived from an EMBL/GenBank/DDBJ whole genome shotgun (WGS) entry which is preliminary data.</text>
</comment>
<evidence type="ECO:0000313" key="1">
    <source>
        <dbReference type="EMBL" id="TVT98819.1"/>
    </source>
</evidence>
<dbReference type="Gene3D" id="2.30.240.10">
    <property type="entry name" value="At5g01610-like"/>
    <property type="match status" value="1"/>
</dbReference>
<accession>A0A5J9SI83</accession>
<feature type="non-terminal residue" evidence="1">
    <location>
        <position position="1"/>
    </location>
</feature>
<proteinExistence type="predicted"/>
<name>A0A5J9SI83_9POAL</name>
<keyword evidence="2" id="KW-1185">Reference proteome</keyword>